<sequence>MLAPFYKLIDLEDVIQDVFLKIWRSLSHYQDEKFTFYSWVRILAERAAIDHIRSRHKNRYRSGQRILGPAMSKVVYEHQLAFSDQESSIIENTAGETTHPVLFKERIFEHLMSILQLLPPRQGMALQLHVIEGLPGDEVAEMMECTLGTVHALASQARDTFVQLARKHKCLDILREFAGLEFDSPAMKAAKGSRSRVRRKKTSVALSEQASQITQRAELQDAVSTREFVLELWLQPLVLNL</sequence>
<dbReference type="InterPro" id="IPR014284">
    <property type="entry name" value="RNA_pol_sigma-70_dom"/>
</dbReference>
<dbReference type="SUPFAM" id="SSF88659">
    <property type="entry name" value="Sigma3 and sigma4 domains of RNA polymerase sigma factors"/>
    <property type="match status" value="1"/>
</dbReference>
<dbReference type="Pfam" id="PF04542">
    <property type="entry name" value="Sigma70_r2"/>
    <property type="match status" value="1"/>
</dbReference>
<protein>
    <submittedName>
        <fullName evidence="8">RNA polymerase sigma factor</fullName>
    </submittedName>
</protein>
<dbReference type="GO" id="GO:0016987">
    <property type="term" value="F:sigma factor activity"/>
    <property type="evidence" value="ECO:0007669"/>
    <property type="project" value="UniProtKB-KW"/>
</dbReference>
<dbReference type="Gene3D" id="1.10.1740.10">
    <property type="match status" value="1"/>
</dbReference>
<dbReference type="InterPro" id="IPR036388">
    <property type="entry name" value="WH-like_DNA-bd_sf"/>
</dbReference>
<dbReference type="InterPro" id="IPR007627">
    <property type="entry name" value="RNA_pol_sigma70_r2"/>
</dbReference>
<name>A0A0G1BH15_9BACT</name>
<dbReference type="PANTHER" id="PTHR43133:SF8">
    <property type="entry name" value="RNA POLYMERASE SIGMA FACTOR HI_1459-RELATED"/>
    <property type="match status" value="1"/>
</dbReference>
<dbReference type="GO" id="GO:0003677">
    <property type="term" value="F:DNA binding"/>
    <property type="evidence" value="ECO:0007669"/>
    <property type="project" value="UniProtKB-KW"/>
</dbReference>
<feature type="domain" description="RNA polymerase sigma-70 region 2" evidence="6">
    <location>
        <begin position="10"/>
        <end position="56"/>
    </location>
</feature>
<dbReference type="InterPro" id="IPR013325">
    <property type="entry name" value="RNA_pol_sigma_r2"/>
</dbReference>
<accession>A0A0G1BH15</accession>
<evidence type="ECO:0000256" key="1">
    <source>
        <dbReference type="ARBA" id="ARBA00010641"/>
    </source>
</evidence>
<dbReference type="SUPFAM" id="SSF88946">
    <property type="entry name" value="Sigma2 domain of RNA polymerase sigma factors"/>
    <property type="match status" value="1"/>
</dbReference>
<dbReference type="InterPro" id="IPR039425">
    <property type="entry name" value="RNA_pol_sigma-70-like"/>
</dbReference>
<dbReference type="GO" id="GO:0006352">
    <property type="term" value="P:DNA-templated transcription initiation"/>
    <property type="evidence" value="ECO:0007669"/>
    <property type="project" value="InterPro"/>
</dbReference>
<evidence type="ECO:0000259" key="7">
    <source>
        <dbReference type="Pfam" id="PF08281"/>
    </source>
</evidence>
<dbReference type="AlphaFoldDB" id="A0A0G1BH15"/>
<dbReference type="Proteomes" id="UP000033867">
    <property type="component" value="Unassembled WGS sequence"/>
</dbReference>
<dbReference type="InterPro" id="IPR013324">
    <property type="entry name" value="RNA_pol_sigma_r3/r4-like"/>
</dbReference>
<gene>
    <name evidence="8" type="ORF">UV42_C0005G0017</name>
</gene>
<dbReference type="NCBIfam" id="TIGR02937">
    <property type="entry name" value="sigma70-ECF"/>
    <property type="match status" value="1"/>
</dbReference>
<feature type="domain" description="RNA polymerase sigma factor 70 region 4 type 2" evidence="7">
    <location>
        <begin position="111"/>
        <end position="158"/>
    </location>
</feature>
<evidence type="ECO:0000259" key="6">
    <source>
        <dbReference type="Pfam" id="PF04542"/>
    </source>
</evidence>
<evidence type="ECO:0000313" key="8">
    <source>
        <dbReference type="EMBL" id="KKS72700.1"/>
    </source>
</evidence>
<dbReference type="InterPro" id="IPR013249">
    <property type="entry name" value="RNA_pol_sigma70_r4_t2"/>
</dbReference>
<dbReference type="Gene3D" id="1.10.10.10">
    <property type="entry name" value="Winged helix-like DNA-binding domain superfamily/Winged helix DNA-binding domain"/>
    <property type="match status" value="1"/>
</dbReference>
<reference evidence="8 9" key="1">
    <citation type="journal article" date="2015" name="Nature">
        <title>rRNA introns, odd ribosomes, and small enigmatic genomes across a large radiation of phyla.</title>
        <authorList>
            <person name="Brown C.T."/>
            <person name="Hug L.A."/>
            <person name="Thomas B.C."/>
            <person name="Sharon I."/>
            <person name="Castelle C.J."/>
            <person name="Singh A."/>
            <person name="Wilkins M.J."/>
            <person name="Williams K.H."/>
            <person name="Banfield J.F."/>
        </authorList>
    </citation>
    <scope>NUCLEOTIDE SEQUENCE [LARGE SCALE GENOMIC DNA]</scope>
</reference>
<keyword evidence="4" id="KW-0238">DNA-binding</keyword>
<dbReference type="EMBL" id="LCEK01000005">
    <property type="protein sequence ID" value="KKS72700.1"/>
    <property type="molecule type" value="Genomic_DNA"/>
</dbReference>
<organism evidence="8 9">
    <name type="scientific">Candidatus Magasanikbacteria bacterium GW2011_GWE2_42_7</name>
    <dbReference type="NCBI Taxonomy" id="1619052"/>
    <lineage>
        <taxon>Bacteria</taxon>
        <taxon>Candidatus Magasanikiibacteriota</taxon>
    </lineage>
</organism>
<dbReference type="PANTHER" id="PTHR43133">
    <property type="entry name" value="RNA POLYMERASE ECF-TYPE SIGMA FACTO"/>
    <property type="match status" value="1"/>
</dbReference>
<comment type="similarity">
    <text evidence="1">Belongs to the sigma-70 factor family. ECF subfamily.</text>
</comment>
<comment type="caution">
    <text evidence="8">The sequence shown here is derived from an EMBL/GenBank/DDBJ whole genome shotgun (WGS) entry which is preliminary data.</text>
</comment>
<evidence type="ECO:0000256" key="4">
    <source>
        <dbReference type="ARBA" id="ARBA00023125"/>
    </source>
</evidence>
<evidence type="ECO:0000256" key="5">
    <source>
        <dbReference type="ARBA" id="ARBA00023163"/>
    </source>
</evidence>
<evidence type="ECO:0000313" key="9">
    <source>
        <dbReference type="Proteomes" id="UP000033867"/>
    </source>
</evidence>
<proteinExistence type="inferred from homology"/>
<keyword evidence="5" id="KW-0804">Transcription</keyword>
<keyword evidence="3" id="KW-0731">Sigma factor</keyword>
<evidence type="ECO:0000256" key="3">
    <source>
        <dbReference type="ARBA" id="ARBA00023082"/>
    </source>
</evidence>
<dbReference type="Pfam" id="PF08281">
    <property type="entry name" value="Sigma70_r4_2"/>
    <property type="match status" value="1"/>
</dbReference>
<keyword evidence="2" id="KW-0805">Transcription regulation</keyword>
<evidence type="ECO:0000256" key="2">
    <source>
        <dbReference type="ARBA" id="ARBA00023015"/>
    </source>
</evidence>